<feature type="region of interest" description="Disordered" evidence="1">
    <location>
        <begin position="321"/>
        <end position="546"/>
    </location>
</feature>
<feature type="region of interest" description="Disordered" evidence="1">
    <location>
        <begin position="686"/>
        <end position="771"/>
    </location>
</feature>
<dbReference type="EMBL" id="JAMPKM010000006">
    <property type="protein sequence ID" value="MEP0817951.1"/>
    <property type="molecule type" value="Genomic_DNA"/>
</dbReference>
<proteinExistence type="predicted"/>
<feature type="compositionally biased region" description="Acidic residues" evidence="1">
    <location>
        <begin position="336"/>
        <end position="347"/>
    </location>
</feature>
<feature type="compositionally biased region" description="Polar residues" evidence="1">
    <location>
        <begin position="744"/>
        <end position="771"/>
    </location>
</feature>
<gene>
    <name evidence="2" type="ORF">NC998_12680</name>
</gene>
<comment type="caution">
    <text evidence="2">The sequence shown here is derived from an EMBL/GenBank/DDBJ whole genome shotgun (WGS) entry which is preliminary data.</text>
</comment>
<keyword evidence="3" id="KW-1185">Reference proteome</keyword>
<reference evidence="2 3" key="1">
    <citation type="submission" date="2022-04" db="EMBL/GenBank/DDBJ databases">
        <title>Positive selection, recombination, and allopatry shape intraspecific diversity of widespread and dominant cyanobacteria.</title>
        <authorList>
            <person name="Wei J."/>
            <person name="Shu W."/>
            <person name="Hu C."/>
        </authorList>
    </citation>
    <scope>NUCLEOTIDE SEQUENCE [LARGE SCALE GENOMIC DNA]</scope>
    <source>
        <strain evidence="2 3">GB2-A4</strain>
    </source>
</reference>
<evidence type="ECO:0008006" key="4">
    <source>
        <dbReference type="Google" id="ProtNLM"/>
    </source>
</evidence>
<accession>A0ABV0J845</accession>
<evidence type="ECO:0000256" key="1">
    <source>
        <dbReference type="SAM" id="MobiDB-lite"/>
    </source>
</evidence>
<sequence>MFAMNWRCAAKGFVSFLVAVSLVMGLVSCGDRSEARLPSPAGSPQLVGKAGKVSEVSPPEVIQTLRQSLEKYQPQVSILSPRPSEVLEDNTVSVRFQVTDLPLFKDAQLGLGPHLHVILDNEPYEAVYNAEQPLILKDVAPGTHTLRVFASRPWHESFKNEGAYAQTTFHVFTKTQENTPDLEQPLLTYSRPKGEYGAEPIMLDFYLTNAPLHLVAQEEDDDDISDWRIRCTINGESFIFERWQPLYLKGFQPGKNWVQLELLDEKSKPIGNAFNNTVRLITYELNGQDTLSKLVRGEISAEQARGIVDPNYKLQIPAPEPEAIAPVPSSPAVDEQPVDELPEEQPEEQFSPTPFTETLPEPKANQSPAPPQIQQPEAPKPGGYFNRFRSPAAPIYTTPKPNFVPRSKPEVIETPAPETLPETQPEPAIAPSPEPLESIPPSIPEEETESPAVTTEPLETAKPKSGGFFNRFRRSAPSPVIPVPTDAPTLPDLLEAPTPETSSDIEPTPAATRTASPEAAEEPAKVETPATSKPTGFFNLRPPAPSLAPEIIAPEVTETPVVEPAVPTDTAESAPVETEIPAIEAEPQAQPTESKPGGFFNRLRNLVPAPAAPPAPEAIEAPEITPGVEAAEPAIAPSLEPSVAEPEVPEPTLESKYGDIFERLHQATPAPVMPAPIVTPALPEVVVPKPKPTLPQQTAPTIRKRSQPAPIAPAAPKEVPIIQAPEQSDRVQQLREKFAAPSLPATTDSPDSSTEVEAGSSVDNVESLETP</sequence>
<feature type="region of interest" description="Disordered" evidence="1">
    <location>
        <begin position="582"/>
        <end position="653"/>
    </location>
</feature>
<dbReference type="RefSeq" id="WP_190434998.1">
    <property type="nucleotide sequence ID" value="NZ_JAMPKM010000006.1"/>
</dbReference>
<name>A0ABV0J845_9CYAN</name>
<feature type="compositionally biased region" description="Basic and acidic residues" evidence="1">
    <location>
        <begin position="727"/>
        <end position="738"/>
    </location>
</feature>
<feature type="compositionally biased region" description="Polar residues" evidence="1">
    <location>
        <begin position="499"/>
        <end position="515"/>
    </location>
</feature>
<organism evidence="2 3">
    <name type="scientific">Trichocoleus desertorum GB2-A4</name>
    <dbReference type="NCBI Taxonomy" id="2933944"/>
    <lineage>
        <taxon>Bacteria</taxon>
        <taxon>Bacillati</taxon>
        <taxon>Cyanobacteriota</taxon>
        <taxon>Cyanophyceae</taxon>
        <taxon>Leptolyngbyales</taxon>
        <taxon>Trichocoleusaceae</taxon>
        <taxon>Trichocoleus</taxon>
    </lineage>
</organism>
<feature type="compositionally biased region" description="Low complexity" evidence="1">
    <location>
        <begin position="321"/>
        <end position="333"/>
    </location>
</feature>
<protein>
    <recommendedName>
        <fullName evidence="4">FHA domain containing protein</fullName>
    </recommendedName>
</protein>
<dbReference type="Proteomes" id="UP001464891">
    <property type="component" value="Unassembled WGS sequence"/>
</dbReference>
<evidence type="ECO:0000313" key="2">
    <source>
        <dbReference type="EMBL" id="MEP0817951.1"/>
    </source>
</evidence>
<evidence type="ECO:0000313" key="3">
    <source>
        <dbReference type="Proteomes" id="UP001464891"/>
    </source>
</evidence>
<feature type="compositionally biased region" description="Low complexity" evidence="1">
    <location>
        <begin position="636"/>
        <end position="646"/>
    </location>
</feature>
<dbReference type="PROSITE" id="PS51257">
    <property type="entry name" value="PROKAR_LIPOPROTEIN"/>
    <property type="match status" value="1"/>
</dbReference>